<evidence type="ECO:0000256" key="10">
    <source>
        <dbReference type="RuleBase" id="RU000682"/>
    </source>
</evidence>
<evidence type="ECO:0000256" key="6">
    <source>
        <dbReference type="ARBA" id="ARBA00023163"/>
    </source>
</evidence>
<dbReference type="InterPro" id="IPR001356">
    <property type="entry name" value="HD"/>
</dbReference>
<keyword evidence="4 9" id="KW-0238">DNA-binding</keyword>
<feature type="compositionally biased region" description="Basic and acidic residues" evidence="11">
    <location>
        <begin position="59"/>
        <end position="68"/>
    </location>
</feature>
<keyword evidence="6" id="KW-0804">Transcription</keyword>
<sequence length="515" mass="52757">MASSNRHWPSMFRSKHATQPWQTQPDMAGSPPSLLSGSSAGSAGGGGYSLKSSPFSSVGEERVPDPKPRWNPRPEQIRILEAIFNSGMVNPPRDEIPRIRMQLQEYGQVGDANVFYWFQNRKSRSKNKLRSGGTGRAGLGLGGNRASAPAAAHRGGRGAVVHAAATNPPGAPAGAAAAAACLACGGAYLVVVFLLRPFVRVQQACEGYVDAGDQMLYQGQPLESPPAPAPKVHGIVPHDEPVFLQWPQSPCLSAVDLGAAILGGQYMHLPVPAPQPPSSPGAAGMFWGLCNDVQAPNNTGHKSCAWSAGLGQHWCGSADQLGLGKSSAASIATVSRPEEAHDVDATKHGLLQYGFGITTPQVHVDVTSSAAGVLPPVPSSPSPPNAAVTVASVAATASLTDFAASAISAGAVANNQFQGLADFGLVAGACSGAGAAAAAAAPEAGSSVAAVVCVSVAGAAPPLFYPAAHFNVRHYGDEAELLRYRGGSRTEPVPVDESGVTVEPLQQGAVYIVVM</sequence>
<dbReference type="Pfam" id="PF00046">
    <property type="entry name" value="Homeodomain"/>
    <property type="match status" value="1"/>
</dbReference>
<dbReference type="GO" id="GO:0003677">
    <property type="term" value="F:DNA binding"/>
    <property type="evidence" value="ECO:0007669"/>
    <property type="project" value="UniProtKB-UniRule"/>
</dbReference>
<dbReference type="GO" id="GO:0050793">
    <property type="term" value="P:regulation of developmental process"/>
    <property type="evidence" value="ECO:0007669"/>
    <property type="project" value="InterPro"/>
</dbReference>
<dbReference type="CDD" id="cd00086">
    <property type="entry name" value="homeodomain"/>
    <property type="match status" value="1"/>
</dbReference>
<keyword evidence="5 9" id="KW-0371">Homeobox</keyword>
<keyword evidence="7 9" id="KW-0539">Nucleus</keyword>
<evidence type="ECO:0000313" key="13">
    <source>
        <dbReference type="EMBL" id="EEE55148.1"/>
    </source>
</evidence>
<evidence type="ECO:0000256" key="4">
    <source>
        <dbReference type="ARBA" id="ARBA00023125"/>
    </source>
</evidence>
<evidence type="ECO:0000256" key="8">
    <source>
        <dbReference type="ARBA" id="ARBA00024040"/>
    </source>
</evidence>
<dbReference type="Proteomes" id="UP000007752">
    <property type="component" value="Chromosome 1"/>
</dbReference>
<feature type="DNA-binding region" description="Homeobox" evidence="9">
    <location>
        <begin position="65"/>
        <end position="129"/>
    </location>
</feature>
<evidence type="ECO:0000256" key="9">
    <source>
        <dbReference type="PROSITE-ProRule" id="PRU00108"/>
    </source>
</evidence>
<comment type="similarity">
    <text evidence="8">Belongs to the WUS homeobox family.</text>
</comment>
<dbReference type="GO" id="GO:0003700">
    <property type="term" value="F:DNA-binding transcription factor activity"/>
    <property type="evidence" value="ECO:0007669"/>
    <property type="project" value="InterPro"/>
</dbReference>
<evidence type="ECO:0000256" key="1">
    <source>
        <dbReference type="ARBA" id="ARBA00004123"/>
    </source>
</evidence>
<feature type="region of interest" description="Disordered" evidence="11">
    <location>
        <begin position="126"/>
        <end position="151"/>
    </location>
</feature>
<dbReference type="FunFam" id="1.10.10.60:FF:000118">
    <property type="entry name" value="WUSCHEL-related homeobox 11"/>
    <property type="match status" value="1"/>
</dbReference>
<dbReference type="AlphaFoldDB" id="B9EYI5"/>
<dbReference type="PANTHER" id="PTHR47288">
    <property type="entry name" value="WUSCHEL-RELATED HOMEOBOX 9"/>
    <property type="match status" value="1"/>
</dbReference>
<keyword evidence="3" id="KW-0805">Transcription regulation</keyword>
<dbReference type="Gene3D" id="1.10.10.60">
    <property type="entry name" value="Homeodomain-like"/>
    <property type="match status" value="1"/>
</dbReference>
<evidence type="ECO:0000256" key="11">
    <source>
        <dbReference type="SAM" id="MobiDB-lite"/>
    </source>
</evidence>
<evidence type="ECO:0000256" key="7">
    <source>
        <dbReference type="ARBA" id="ARBA00023242"/>
    </source>
</evidence>
<feature type="domain" description="Homeobox" evidence="12">
    <location>
        <begin position="63"/>
        <end position="128"/>
    </location>
</feature>
<feature type="compositionally biased region" description="Low complexity" evidence="11">
    <location>
        <begin position="28"/>
        <end position="41"/>
    </location>
</feature>
<accession>B9EYI5</accession>
<dbReference type="EMBL" id="CM000138">
    <property type="protein sequence ID" value="EEE55148.1"/>
    <property type="molecule type" value="Genomic_DNA"/>
</dbReference>
<protein>
    <recommendedName>
        <fullName evidence="12">Homeobox domain-containing protein</fullName>
    </recommendedName>
</protein>
<evidence type="ECO:0000256" key="3">
    <source>
        <dbReference type="ARBA" id="ARBA00023015"/>
    </source>
</evidence>
<dbReference type="GO" id="GO:0005634">
    <property type="term" value="C:nucleus"/>
    <property type="evidence" value="ECO:0007669"/>
    <property type="project" value="UniProtKB-SubCell"/>
</dbReference>
<reference evidence="13" key="1">
    <citation type="journal article" date="2005" name="PLoS Biol.">
        <title>The genomes of Oryza sativa: a history of duplications.</title>
        <authorList>
            <person name="Yu J."/>
            <person name="Wang J."/>
            <person name="Lin W."/>
            <person name="Li S."/>
            <person name="Li H."/>
            <person name="Zhou J."/>
            <person name="Ni P."/>
            <person name="Dong W."/>
            <person name="Hu S."/>
            <person name="Zeng C."/>
            <person name="Zhang J."/>
            <person name="Zhang Y."/>
            <person name="Li R."/>
            <person name="Xu Z."/>
            <person name="Li S."/>
            <person name="Li X."/>
            <person name="Zheng H."/>
            <person name="Cong L."/>
            <person name="Lin L."/>
            <person name="Yin J."/>
            <person name="Geng J."/>
            <person name="Li G."/>
            <person name="Shi J."/>
            <person name="Liu J."/>
            <person name="Lv H."/>
            <person name="Li J."/>
            <person name="Wang J."/>
            <person name="Deng Y."/>
            <person name="Ran L."/>
            <person name="Shi X."/>
            <person name="Wang X."/>
            <person name="Wu Q."/>
            <person name="Li C."/>
            <person name="Ren X."/>
            <person name="Wang J."/>
            <person name="Wang X."/>
            <person name="Li D."/>
            <person name="Liu D."/>
            <person name="Zhang X."/>
            <person name="Ji Z."/>
            <person name="Zhao W."/>
            <person name="Sun Y."/>
            <person name="Zhang Z."/>
            <person name="Bao J."/>
            <person name="Han Y."/>
            <person name="Dong L."/>
            <person name="Ji J."/>
            <person name="Chen P."/>
            <person name="Wu S."/>
            <person name="Liu J."/>
            <person name="Xiao Y."/>
            <person name="Bu D."/>
            <person name="Tan J."/>
            <person name="Yang L."/>
            <person name="Ye C."/>
            <person name="Zhang J."/>
            <person name="Xu J."/>
            <person name="Zhou Y."/>
            <person name="Yu Y."/>
            <person name="Zhang B."/>
            <person name="Zhuang S."/>
            <person name="Wei H."/>
            <person name="Liu B."/>
            <person name="Lei M."/>
            <person name="Yu H."/>
            <person name="Li Y."/>
            <person name="Xu H."/>
            <person name="Wei S."/>
            <person name="He X."/>
            <person name="Fang L."/>
            <person name="Zhang Z."/>
            <person name="Zhang Y."/>
            <person name="Huang X."/>
            <person name="Su Z."/>
            <person name="Tong W."/>
            <person name="Li J."/>
            <person name="Tong Z."/>
            <person name="Li S."/>
            <person name="Ye J."/>
            <person name="Wang L."/>
            <person name="Fang L."/>
            <person name="Lei T."/>
            <person name="Chen C."/>
            <person name="Chen H."/>
            <person name="Xu Z."/>
            <person name="Li H."/>
            <person name="Huang H."/>
            <person name="Zhang F."/>
            <person name="Xu H."/>
            <person name="Li N."/>
            <person name="Zhao C."/>
            <person name="Li S."/>
            <person name="Dong L."/>
            <person name="Huang Y."/>
            <person name="Li L."/>
            <person name="Xi Y."/>
            <person name="Qi Q."/>
            <person name="Li W."/>
            <person name="Zhang B."/>
            <person name="Hu W."/>
            <person name="Zhang Y."/>
            <person name="Tian X."/>
            <person name="Jiao Y."/>
            <person name="Liang X."/>
            <person name="Jin J."/>
            <person name="Gao L."/>
            <person name="Zheng W."/>
            <person name="Hao B."/>
            <person name="Liu S."/>
            <person name="Wang W."/>
            <person name="Yuan L."/>
            <person name="Cao M."/>
            <person name="McDermott J."/>
            <person name="Samudrala R."/>
            <person name="Wang J."/>
            <person name="Wong G.K."/>
            <person name="Yang H."/>
        </authorList>
    </citation>
    <scope>NUCLEOTIDE SEQUENCE [LARGE SCALE GENOMIC DNA]</scope>
</reference>
<evidence type="ECO:0000256" key="5">
    <source>
        <dbReference type="ARBA" id="ARBA00023155"/>
    </source>
</evidence>
<organism evidence="13">
    <name type="scientific">Oryza sativa subsp. japonica</name>
    <name type="common">Rice</name>
    <dbReference type="NCBI Taxonomy" id="39947"/>
    <lineage>
        <taxon>Eukaryota</taxon>
        <taxon>Viridiplantae</taxon>
        <taxon>Streptophyta</taxon>
        <taxon>Embryophyta</taxon>
        <taxon>Tracheophyta</taxon>
        <taxon>Spermatophyta</taxon>
        <taxon>Magnoliopsida</taxon>
        <taxon>Liliopsida</taxon>
        <taxon>Poales</taxon>
        <taxon>Poaceae</taxon>
        <taxon>BOP clade</taxon>
        <taxon>Oryzoideae</taxon>
        <taxon>Oryzeae</taxon>
        <taxon>Oryzinae</taxon>
        <taxon>Oryza</taxon>
        <taxon>Oryza sativa</taxon>
    </lineage>
</organism>
<feature type="compositionally biased region" description="Gly residues" evidence="11">
    <location>
        <begin position="132"/>
        <end position="143"/>
    </location>
</feature>
<comment type="subcellular location">
    <subcellularLocation>
        <location evidence="1 9 10">Nucleus</location>
    </subcellularLocation>
</comment>
<feature type="region of interest" description="Disordered" evidence="11">
    <location>
        <begin position="1"/>
        <end position="74"/>
    </location>
</feature>
<dbReference type="GO" id="GO:1905393">
    <property type="term" value="P:plant organ formation"/>
    <property type="evidence" value="ECO:0007669"/>
    <property type="project" value="UniProtKB-ARBA"/>
</dbReference>
<gene>
    <name evidence="13" type="ORF">OsJ_02944</name>
</gene>
<dbReference type="PANTHER" id="PTHR47288:SF1">
    <property type="entry name" value="WUSCHEL-RELATED HOMEOBOX 9"/>
    <property type="match status" value="1"/>
</dbReference>
<dbReference type="SUPFAM" id="SSF46689">
    <property type="entry name" value="Homeodomain-like"/>
    <property type="match status" value="1"/>
</dbReference>
<dbReference type="GO" id="GO:0048731">
    <property type="term" value="P:system development"/>
    <property type="evidence" value="ECO:0007669"/>
    <property type="project" value="UniProtKB-ARBA"/>
</dbReference>
<dbReference type="PROSITE" id="PS50071">
    <property type="entry name" value="HOMEOBOX_2"/>
    <property type="match status" value="1"/>
</dbReference>
<dbReference type="SMART" id="SM00389">
    <property type="entry name" value="HOX"/>
    <property type="match status" value="1"/>
</dbReference>
<dbReference type="InterPro" id="IPR044557">
    <property type="entry name" value="WOX8/9-like"/>
</dbReference>
<keyword evidence="2" id="KW-0217">Developmental protein</keyword>
<reference evidence="13" key="2">
    <citation type="submission" date="2008-12" db="EMBL/GenBank/DDBJ databases">
        <title>Improved gene annotation of the rice (Oryza sativa) genomes.</title>
        <authorList>
            <person name="Wang J."/>
            <person name="Li R."/>
            <person name="Fan W."/>
            <person name="Huang Q."/>
            <person name="Zhang J."/>
            <person name="Zhou Y."/>
            <person name="Hu Y."/>
            <person name="Zi S."/>
            <person name="Li J."/>
            <person name="Ni P."/>
            <person name="Zheng H."/>
            <person name="Zhang Y."/>
            <person name="Zhao M."/>
            <person name="Hao Q."/>
            <person name="McDermott J."/>
            <person name="Samudrala R."/>
            <person name="Kristiansen K."/>
            <person name="Wong G.K.-S."/>
        </authorList>
    </citation>
    <scope>NUCLEOTIDE SEQUENCE</scope>
</reference>
<dbReference type="InterPro" id="IPR009057">
    <property type="entry name" value="Homeodomain-like_sf"/>
</dbReference>
<proteinExistence type="inferred from homology"/>
<evidence type="ECO:0000256" key="2">
    <source>
        <dbReference type="ARBA" id="ARBA00022473"/>
    </source>
</evidence>
<evidence type="ECO:0000259" key="12">
    <source>
        <dbReference type="PROSITE" id="PS50071"/>
    </source>
</evidence>
<name>B9EYI5_ORYSJ</name>